<dbReference type="EMBL" id="CP070619">
    <property type="protein sequence ID" value="QSE91557.1"/>
    <property type="molecule type" value="Genomic_DNA"/>
</dbReference>
<reference evidence="2 3" key="2">
    <citation type="journal article" date="2022" name="Arch. Microbiol.">
        <title>Rhodococcus pseudokoreensis sp. nov. isolated from the rhizosphere of young M26 apple rootstocks.</title>
        <authorList>
            <person name="Kampfer P."/>
            <person name="Glaeser S.P."/>
            <person name="Blom J."/>
            <person name="Wolf J."/>
            <person name="Benning S."/>
            <person name="Schloter M."/>
            <person name="Neumann-Schaal M."/>
        </authorList>
    </citation>
    <scope>NUCLEOTIDE SEQUENCE [LARGE SCALE GENOMIC DNA]</scope>
    <source>
        <strain evidence="2 3">R79</strain>
    </source>
</reference>
<accession>A0A974ZVM1</accession>
<protein>
    <submittedName>
        <fullName evidence="2">Uncharacterized protein</fullName>
    </submittedName>
</protein>
<feature type="compositionally biased region" description="Basic and acidic residues" evidence="1">
    <location>
        <begin position="136"/>
        <end position="145"/>
    </location>
</feature>
<gene>
    <name evidence="2" type="ORF">JWS13_24450</name>
</gene>
<proteinExistence type="predicted"/>
<name>A0A974ZVM1_9NOCA</name>
<feature type="region of interest" description="Disordered" evidence="1">
    <location>
        <begin position="119"/>
        <end position="166"/>
    </location>
</feature>
<evidence type="ECO:0000313" key="3">
    <source>
        <dbReference type="Proteomes" id="UP000662986"/>
    </source>
</evidence>
<dbReference type="Proteomes" id="UP000662986">
    <property type="component" value="Chromosome"/>
</dbReference>
<sequence>MKFMKTKTKVELGAAVGAGYLLGRTHQLKMAVKLAGAGGRSPSGPQELLTQGSELLASSPDITELGDSVRGELLDVTAAKAEAEATSEHIASFRDRLRSRRANVVSGGGHLVAGVKRIGHRGHDHPAESTVDAEPDSGKDEDEKQQQPSGTRARLRRITPHALHHA</sequence>
<reference evidence="2 3" key="1">
    <citation type="journal article" date="2021" name="Microbiol. Resour. Announc.">
        <title>Complete Genome Sequences of Two Rhodococcus sp. Strains with Large and Linear Chromosomes, Isolated from Apple Rhizosphere.</title>
        <authorList>
            <person name="Benning S."/>
            <person name="Brugnone N."/>
            <person name="Siani R."/>
            <person name="Kublik S."/>
            <person name="Schloter M."/>
            <person name="Rad V."/>
        </authorList>
    </citation>
    <scope>NUCLEOTIDE SEQUENCE [LARGE SCALE GENOMIC DNA]</scope>
    <source>
        <strain evidence="2 3">R79</strain>
    </source>
</reference>
<keyword evidence="3" id="KW-1185">Reference proteome</keyword>
<organism evidence="2 3">
    <name type="scientific">Rhodococcus pseudokoreensis</name>
    <dbReference type="NCBI Taxonomy" id="2811421"/>
    <lineage>
        <taxon>Bacteria</taxon>
        <taxon>Bacillati</taxon>
        <taxon>Actinomycetota</taxon>
        <taxon>Actinomycetes</taxon>
        <taxon>Mycobacteriales</taxon>
        <taxon>Nocardiaceae</taxon>
        <taxon>Rhodococcus</taxon>
    </lineage>
</organism>
<evidence type="ECO:0000256" key="1">
    <source>
        <dbReference type="SAM" id="MobiDB-lite"/>
    </source>
</evidence>
<feature type="compositionally biased region" description="Basic residues" evidence="1">
    <location>
        <begin position="153"/>
        <end position="166"/>
    </location>
</feature>
<evidence type="ECO:0000313" key="2">
    <source>
        <dbReference type="EMBL" id="QSE91557.1"/>
    </source>
</evidence>